<gene>
    <name evidence="3" type="ORF">JTJ32_07085</name>
</gene>
<name>A0ABS4C379_9PSED</name>
<proteinExistence type="predicted"/>
<dbReference type="Proteomes" id="UP000673197">
    <property type="component" value="Unassembled WGS sequence"/>
</dbReference>
<dbReference type="PANTHER" id="PTHR14239:SF10">
    <property type="entry name" value="REDUCTASE"/>
    <property type="match status" value="1"/>
</dbReference>
<dbReference type="SUPFAM" id="SSF51735">
    <property type="entry name" value="NAD(P)-binding Rossmann-fold domains"/>
    <property type="match status" value="1"/>
</dbReference>
<dbReference type="InterPro" id="IPR028939">
    <property type="entry name" value="P5C_Rdtase_cat_N"/>
</dbReference>
<keyword evidence="1" id="KW-0560">Oxidoreductase</keyword>
<organism evidence="3 4">
    <name type="scientific">Pseudomonas alliivorans</name>
    <dbReference type="NCBI Taxonomy" id="2810613"/>
    <lineage>
        <taxon>Bacteria</taxon>
        <taxon>Pseudomonadati</taxon>
        <taxon>Pseudomonadota</taxon>
        <taxon>Gammaproteobacteria</taxon>
        <taxon>Pseudomonadales</taxon>
        <taxon>Pseudomonadaceae</taxon>
        <taxon>Pseudomonas</taxon>
    </lineage>
</organism>
<evidence type="ECO:0000259" key="2">
    <source>
        <dbReference type="Pfam" id="PF03807"/>
    </source>
</evidence>
<comment type="caution">
    <text evidence="3">The sequence shown here is derived from an EMBL/GenBank/DDBJ whole genome shotgun (WGS) entry which is preliminary data.</text>
</comment>
<dbReference type="PANTHER" id="PTHR14239">
    <property type="entry name" value="DUDULIN-RELATED"/>
    <property type="match status" value="1"/>
</dbReference>
<sequence length="287" mass="30623">MSFGALPRRSNQRVSSLPRVCLTFATRLTHSHTQPNHSRELIQMKIGIIGAGNIGSTLARKLAACGHDVKLANSKDPKSIQALADELGARAVAKEGAVADVDVVILSIPFAKYPDLRDTLSKACESTVVIDTSNYYPVRDGAIKEIDDGKAESVWISEQIGRPVVKAWNAVLAATLVEQGKPAGSSSRIALPVAGDNVIAVAIAQRLVEDTGFDALATGGLEGSWRQQPGTPAYCTELTLPELTSAVNAADKARMAQNRNALFDRFTASWGQLTREQMVASNRAMTA</sequence>
<dbReference type="InterPro" id="IPR036291">
    <property type="entry name" value="NAD(P)-bd_dom_sf"/>
</dbReference>
<keyword evidence="4" id="KW-1185">Reference proteome</keyword>
<reference evidence="3 4" key="1">
    <citation type="journal article" date="2022" name="Syst. Appl. Microbiol.">
        <title>Pseudomonas alliivorans sp. nov., a plant-pathogenic bacterium isolated from onion foliage in Georgia, USA.</title>
        <authorList>
            <person name="Zhao M."/>
            <person name="Tyson C."/>
            <person name="Chen H.C."/>
            <person name="Paudel S."/>
            <person name="Gitaitis R."/>
            <person name="Kvitko B."/>
            <person name="Dutta B."/>
        </authorList>
    </citation>
    <scope>NUCLEOTIDE SEQUENCE [LARGE SCALE GENOMIC DNA]</scope>
    <source>
        <strain evidence="3 4">20GA0068</strain>
    </source>
</reference>
<feature type="domain" description="Pyrroline-5-carboxylate reductase catalytic N-terminal" evidence="2">
    <location>
        <begin position="45"/>
        <end position="135"/>
    </location>
</feature>
<accession>A0ABS4C379</accession>
<dbReference type="EMBL" id="JAFFZW010000002">
    <property type="protein sequence ID" value="MBP0945088.1"/>
    <property type="molecule type" value="Genomic_DNA"/>
</dbReference>
<evidence type="ECO:0000256" key="1">
    <source>
        <dbReference type="ARBA" id="ARBA00023002"/>
    </source>
</evidence>
<dbReference type="InterPro" id="IPR051267">
    <property type="entry name" value="STEAP_metalloreductase"/>
</dbReference>
<evidence type="ECO:0000313" key="3">
    <source>
        <dbReference type="EMBL" id="MBP0945088.1"/>
    </source>
</evidence>
<protein>
    <submittedName>
        <fullName evidence="3">NAD(P)-binding domain-containing protein</fullName>
    </submittedName>
</protein>
<dbReference type="Gene3D" id="3.40.50.720">
    <property type="entry name" value="NAD(P)-binding Rossmann-like Domain"/>
    <property type="match status" value="1"/>
</dbReference>
<evidence type="ECO:0000313" key="4">
    <source>
        <dbReference type="Proteomes" id="UP000673197"/>
    </source>
</evidence>
<dbReference type="Pfam" id="PF03807">
    <property type="entry name" value="F420_oxidored"/>
    <property type="match status" value="1"/>
</dbReference>